<evidence type="ECO:0000313" key="2">
    <source>
        <dbReference type="Proteomes" id="UP001218218"/>
    </source>
</evidence>
<comment type="caution">
    <text evidence="1">The sequence shown here is derived from an EMBL/GenBank/DDBJ whole genome shotgun (WGS) entry which is preliminary data.</text>
</comment>
<dbReference type="AlphaFoldDB" id="A0AAD6Z1U1"/>
<reference evidence="1" key="1">
    <citation type="submission" date="2023-03" db="EMBL/GenBank/DDBJ databases">
        <title>Massive genome expansion in bonnet fungi (Mycena s.s.) driven by repeated elements and novel gene families across ecological guilds.</title>
        <authorList>
            <consortium name="Lawrence Berkeley National Laboratory"/>
            <person name="Harder C.B."/>
            <person name="Miyauchi S."/>
            <person name="Viragh M."/>
            <person name="Kuo A."/>
            <person name="Thoen E."/>
            <person name="Andreopoulos B."/>
            <person name="Lu D."/>
            <person name="Skrede I."/>
            <person name="Drula E."/>
            <person name="Henrissat B."/>
            <person name="Morin E."/>
            <person name="Kohler A."/>
            <person name="Barry K."/>
            <person name="LaButti K."/>
            <person name="Morin E."/>
            <person name="Salamov A."/>
            <person name="Lipzen A."/>
            <person name="Mereny Z."/>
            <person name="Hegedus B."/>
            <person name="Baldrian P."/>
            <person name="Stursova M."/>
            <person name="Weitz H."/>
            <person name="Taylor A."/>
            <person name="Grigoriev I.V."/>
            <person name="Nagy L.G."/>
            <person name="Martin F."/>
            <person name="Kauserud H."/>
        </authorList>
    </citation>
    <scope>NUCLEOTIDE SEQUENCE</scope>
    <source>
        <strain evidence="1">CBHHK002</strain>
    </source>
</reference>
<evidence type="ECO:0000313" key="1">
    <source>
        <dbReference type="EMBL" id="KAJ7303456.1"/>
    </source>
</evidence>
<sequence>MLYDKVTEVTAQYHEYHALTRNTMLYDKVTEVTAQYHEYHALTRNTMLYDKVTEVTAQYHEYHARWCFELCPKKQCDHPKWSRIELGGQKTLEFPFWAKSVVVKKGSWLKTPGAKAEAPEFQVPRTIPGASSTLIIRNSCSAQSPFLQKCGNGISLQKKQSHHVPAKMRERIQPPK</sequence>
<dbReference type="Proteomes" id="UP001218218">
    <property type="component" value="Unassembled WGS sequence"/>
</dbReference>
<gene>
    <name evidence="1" type="ORF">DFH08DRAFT_825913</name>
</gene>
<proteinExistence type="predicted"/>
<accession>A0AAD6Z1U1</accession>
<protein>
    <submittedName>
        <fullName evidence="1">Uncharacterized protein</fullName>
    </submittedName>
</protein>
<organism evidence="1 2">
    <name type="scientific">Mycena albidolilacea</name>
    <dbReference type="NCBI Taxonomy" id="1033008"/>
    <lineage>
        <taxon>Eukaryota</taxon>
        <taxon>Fungi</taxon>
        <taxon>Dikarya</taxon>
        <taxon>Basidiomycota</taxon>
        <taxon>Agaricomycotina</taxon>
        <taxon>Agaricomycetes</taxon>
        <taxon>Agaricomycetidae</taxon>
        <taxon>Agaricales</taxon>
        <taxon>Marasmiineae</taxon>
        <taxon>Mycenaceae</taxon>
        <taxon>Mycena</taxon>
    </lineage>
</organism>
<dbReference type="EMBL" id="JARIHO010000106">
    <property type="protein sequence ID" value="KAJ7303456.1"/>
    <property type="molecule type" value="Genomic_DNA"/>
</dbReference>
<name>A0AAD6Z1U1_9AGAR</name>
<keyword evidence="2" id="KW-1185">Reference proteome</keyword>